<feature type="region of interest" description="Disordered" evidence="1">
    <location>
        <begin position="152"/>
        <end position="175"/>
    </location>
</feature>
<keyword evidence="3" id="KW-1185">Reference proteome</keyword>
<protein>
    <submittedName>
        <fullName evidence="2">Uncharacterized protein</fullName>
    </submittedName>
</protein>
<proteinExistence type="predicted"/>
<sequence>MALSGAWAGVEARGVCVPWEGAGPPVAGVQWALAGAGAGGAVGVVDLGDGPRWLRALHARAAAPLLLWRPSSSLLRQGKAPAWLERQGGYVLAAHRHDHLLAFLRLHTKDAVYDGYRKEITDGAISYRNLQLSSSAPVVLAIGSRPSIGCEQKNKTAQNPAFKRSRGKHSLGHETSGGLSIVQDNLLLNSVEERKNIHSNLNATGGANDKVREGGGAAGAQLRAGRRVLAALWQRHQGFRGLLLREREGEGRW</sequence>
<dbReference type="AlphaFoldDB" id="A0AAN9ZEI3"/>
<gene>
    <name evidence="2" type="ORF">R5R35_001067</name>
</gene>
<evidence type="ECO:0000256" key="1">
    <source>
        <dbReference type="SAM" id="MobiDB-lite"/>
    </source>
</evidence>
<reference evidence="2 3" key="1">
    <citation type="submission" date="2024-03" db="EMBL/GenBank/DDBJ databases">
        <title>The genome assembly and annotation of the cricket Gryllus longicercus Weissman &amp; Gray.</title>
        <authorList>
            <person name="Szrajer S."/>
            <person name="Gray D."/>
            <person name="Ylla G."/>
        </authorList>
    </citation>
    <scope>NUCLEOTIDE SEQUENCE [LARGE SCALE GENOMIC DNA]</scope>
    <source>
        <strain evidence="2">DAG 2021-001</strain>
        <tissue evidence="2">Whole body minus gut</tissue>
    </source>
</reference>
<evidence type="ECO:0000313" key="3">
    <source>
        <dbReference type="Proteomes" id="UP001378592"/>
    </source>
</evidence>
<accession>A0AAN9ZEI3</accession>
<name>A0AAN9ZEI3_9ORTH</name>
<comment type="caution">
    <text evidence="2">The sequence shown here is derived from an EMBL/GenBank/DDBJ whole genome shotgun (WGS) entry which is preliminary data.</text>
</comment>
<evidence type="ECO:0000313" key="2">
    <source>
        <dbReference type="EMBL" id="KAK7871200.1"/>
    </source>
</evidence>
<dbReference type="Proteomes" id="UP001378592">
    <property type="component" value="Unassembled WGS sequence"/>
</dbReference>
<dbReference type="EMBL" id="JAZDUA010000042">
    <property type="protein sequence ID" value="KAK7871200.1"/>
    <property type="molecule type" value="Genomic_DNA"/>
</dbReference>
<organism evidence="2 3">
    <name type="scientific">Gryllus longicercus</name>
    <dbReference type="NCBI Taxonomy" id="2509291"/>
    <lineage>
        <taxon>Eukaryota</taxon>
        <taxon>Metazoa</taxon>
        <taxon>Ecdysozoa</taxon>
        <taxon>Arthropoda</taxon>
        <taxon>Hexapoda</taxon>
        <taxon>Insecta</taxon>
        <taxon>Pterygota</taxon>
        <taxon>Neoptera</taxon>
        <taxon>Polyneoptera</taxon>
        <taxon>Orthoptera</taxon>
        <taxon>Ensifera</taxon>
        <taxon>Gryllidea</taxon>
        <taxon>Grylloidea</taxon>
        <taxon>Gryllidae</taxon>
        <taxon>Gryllinae</taxon>
        <taxon>Gryllus</taxon>
    </lineage>
</organism>